<gene>
    <name evidence="4" type="primary">otnI</name>
    <name evidence="4" type="ORF">ACFFIC_20330</name>
</gene>
<accession>A0ABV6IW77</accession>
<name>A0ABV6IW77_9PROT</name>
<dbReference type="InterPro" id="IPR053398">
    <property type="entry name" value="HPT_OtnI_isomerases"/>
</dbReference>
<reference evidence="4 5" key="1">
    <citation type="submission" date="2024-09" db="EMBL/GenBank/DDBJ databases">
        <authorList>
            <person name="Sun Q."/>
            <person name="Mori K."/>
        </authorList>
    </citation>
    <scope>NUCLEOTIDE SEQUENCE [LARGE SCALE GENOMIC DNA]</scope>
    <source>
        <strain evidence="4 5">CCM 7468</strain>
    </source>
</reference>
<dbReference type="InterPro" id="IPR036237">
    <property type="entry name" value="Xyl_isomerase-like_sf"/>
</dbReference>
<dbReference type="Gene3D" id="3.20.20.150">
    <property type="entry name" value="Divalent-metal-dependent TIM barrel enzymes"/>
    <property type="match status" value="1"/>
</dbReference>
<protein>
    <submittedName>
        <fullName evidence="4">2-oxo-tetronate isomerase</fullName>
        <ecNumber evidence="4">5.3.1.35</ecNumber>
    </submittedName>
</protein>
<evidence type="ECO:0000313" key="4">
    <source>
        <dbReference type="EMBL" id="MFC0387871.1"/>
    </source>
</evidence>
<dbReference type="InterPro" id="IPR026040">
    <property type="entry name" value="HyI-like"/>
</dbReference>
<evidence type="ECO:0000259" key="3">
    <source>
        <dbReference type="Pfam" id="PF01261"/>
    </source>
</evidence>
<evidence type="ECO:0000313" key="5">
    <source>
        <dbReference type="Proteomes" id="UP001589789"/>
    </source>
</evidence>
<dbReference type="PANTHER" id="PTHR43489">
    <property type="entry name" value="ISOMERASE"/>
    <property type="match status" value="1"/>
</dbReference>
<dbReference type="InterPro" id="IPR013022">
    <property type="entry name" value="Xyl_isomerase-like_TIM-brl"/>
</dbReference>
<dbReference type="InterPro" id="IPR050417">
    <property type="entry name" value="Sugar_Epim/Isomerase"/>
</dbReference>
<dbReference type="EMBL" id="JBHLVZ010000071">
    <property type="protein sequence ID" value="MFC0387871.1"/>
    <property type="molecule type" value="Genomic_DNA"/>
</dbReference>
<organism evidence="4 5">
    <name type="scientific">Muricoccus vinaceus</name>
    <dbReference type="NCBI Taxonomy" id="424704"/>
    <lineage>
        <taxon>Bacteria</taxon>
        <taxon>Pseudomonadati</taxon>
        <taxon>Pseudomonadota</taxon>
        <taxon>Alphaproteobacteria</taxon>
        <taxon>Acetobacterales</taxon>
        <taxon>Roseomonadaceae</taxon>
        <taxon>Muricoccus</taxon>
    </lineage>
</organism>
<dbReference type="RefSeq" id="WP_377053740.1">
    <property type="nucleotide sequence ID" value="NZ_JBHLVZ010000071.1"/>
</dbReference>
<dbReference type="NCBIfam" id="NF043033">
    <property type="entry name" value="OxoTetrIsom"/>
    <property type="match status" value="1"/>
</dbReference>
<keyword evidence="5" id="KW-1185">Reference proteome</keyword>
<dbReference type="PIRSF" id="PIRSF006241">
    <property type="entry name" value="HyI"/>
    <property type="match status" value="1"/>
</dbReference>
<comment type="similarity">
    <text evidence="2">Belongs to the hyi family.</text>
</comment>
<dbReference type="Proteomes" id="UP001589789">
    <property type="component" value="Unassembled WGS sequence"/>
</dbReference>
<dbReference type="EC" id="5.3.1.35" evidence="4"/>
<dbReference type="Pfam" id="PF01261">
    <property type="entry name" value="AP_endonuc_2"/>
    <property type="match status" value="1"/>
</dbReference>
<dbReference type="SUPFAM" id="SSF51658">
    <property type="entry name" value="Xylose isomerase-like"/>
    <property type="match status" value="1"/>
</dbReference>
<keyword evidence="1 2" id="KW-0413">Isomerase</keyword>
<feature type="domain" description="Xylose isomerase-like TIM barrel" evidence="3">
    <location>
        <begin position="21"/>
        <end position="255"/>
    </location>
</feature>
<dbReference type="PANTHER" id="PTHR43489:SF6">
    <property type="entry name" value="HYDROXYPYRUVATE ISOMERASE-RELATED"/>
    <property type="match status" value="1"/>
</dbReference>
<evidence type="ECO:0000256" key="1">
    <source>
        <dbReference type="ARBA" id="ARBA00023235"/>
    </source>
</evidence>
<evidence type="ECO:0000256" key="2">
    <source>
        <dbReference type="PIRNR" id="PIRNR006241"/>
    </source>
</evidence>
<comment type="caution">
    <text evidence="4">The sequence shown here is derived from an EMBL/GenBank/DDBJ whole genome shotgun (WGS) entry which is preliminary data.</text>
</comment>
<sequence length="267" mass="28729">MPRFAANVSLMFTEVPFAERFARARAAGFQAVEFLFPYDHAAAELRARMEDAGIVPVLFNAPPGDAARGEKGLAALPGREAEFRDAVALALDYASALGCPHLHVMAGLAPAGVARDTLLGTFAANLAWAAGRARAHGVLPLIEPINRRDMPGYVLNTTTEAAAIIAAVGAGQVGLQFDFYHAQVTEGDITRRFEALMPIVAHAQFADTPGRHEPGTGEVNWPHVFRSVDAAGYGGWLGCEYRPLGGTEEGLGWFAPYRHQQHQERRA</sequence>
<proteinExistence type="inferred from homology"/>
<dbReference type="GO" id="GO:0016853">
    <property type="term" value="F:isomerase activity"/>
    <property type="evidence" value="ECO:0007669"/>
    <property type="project" value="UniProtKB-KW"/>
</dbReference>